<dbReference type="PANTHER" id="PTHR33133">
    <property type="entry name" value="OS08G0107100 PROTEIN-RELATED"/>
    <property type="match status" value="1"/>
</dbReference>
<dbReference type="PANTHER" id="PTHR33133:SF1">
    <property type="entry name" value="EXPRESSED PROTEIN-RELATED"/>
    <property type="match status" value="1"/>
</dbReference>
<feature type="transmembrane region" description="Helical" evidence="1">
    <location>
        <begin position="224"/>
        <end position="243"/>
    </location>
</feature>
<keyword evidence="3" id="KW-1185">Reference proteome</keyword>
<feature type="transmembrane region" description="Helical" evidence="1">
    <location>
        <begin position="26"/>
        <end position="47"/>
    </location>
</feature>
<organism evidence="2 3">
    <name type="scientific">Camellia sinensis</name>
    <name type="common">Tea plant</name>
    <name type="synonym">Thea sinensis</name>
    <dbReference type="NCBI Taxonomy" id="4442"/>
    <lineage>
        <taxon>Eukaryota</taxon>
        <taxon>Viridiplantae</taxon>
        <taxon>Streptophyta</taxon>
        <taxon>Embryophyta</taxon>
        <taxon>Tracheophyta</taxon>
        <taxon>Spermatophyta</taxon>
        <taxon>Magnoliopsida</taxon>
        <taxon>eudicotyledons</taxon>
        <taxon>Gunneridae</taxon>
        <taxon>Pentapetalae</taxon>
        <taxon>asterids</taxon>
        <taxon>Ericales</taxon>
        <taxon>Theaceae</taxon>
        <taxon>Camellia</taxon>
    </lineage>
</organism>
<protein>
    <submittedName>
        <fullName evidence="2">Uncharacterized protein</fullName>
    </submittedName>
</protein>
<sequence length="320" mass="35554">MGLYEFSSFVVILRESIKVLAKNGQFMATITTASILLNSLLLFTNIFSTKPVIHDLLSKETLLLLAGPGSPGFADLLLGVKIDVRTIIGIESAILLASLIISLFSMVSTILVSAIAHQDKALSFNDFLSRLTRSCIRPFITSFHITIYLYGYIFFVLVLLIPLVVFCDHLFTLKAISISFGIVALIFWTYLSVVWVLALVISVLEQNCYGIGALGKAGGLIKGKRLHGFALNIFVLLASIVVVQCSRMIRDPKSLSIQMIIGFFLTVFSGLVTMFQYLTYTVLYFQCKKTHGEEIELQASMEYSKYRWGFSTITNFVVSS</sequence>
<comment type="caution">
    <text evidence="2">The sequence shown here is derived from an EMBL/GenBank/DDBJ whole genome shotgun (WGS) entry which is preliminary data.</text>
</comment>
<dbReference type="EMBL" id="JACBKZ010000006">
    <property type="protein sequence ID" value="KAF5947775.1"/>
    <property type="molecule type" value="Genomic_DNA"/>
</dbReference>
<evidence type="ECO:0000313" key="2">
    <source>
        <dbReference type="EMBL" id="KAF5947775.1"/>
    </source>
</evidence>
<dbReference type="AlphaFoldDB" id="A0A7J7H5H6"/>
<gene>
    <name evidence="2" type="ORF">HYC85_013732</name>
</gene>
<keyword evidence="1" id="KW-1133">Transmembrane helix</keyword>
<reference evidence="2 3" key="2">
    <citation type="submission" date="2020-07" db="EMBL/GenBank/DDBJ databases">
        <title>Genome assembly of wild tea tree DASZ reveals pedigree and selection history of tea varieties.</title>
        <authorList>
            <person name="Zhang W."/>
        </authorList>
    </citation>
    <scope>NUCLEOTIDE SEQUENCE [LARGE SCALE GENOMIC DNA]</scope>
    <source>
        <strain evidence="3">cv. G240</strain>
        <tissue evidence="2">Leaf</tissue>
    </source>
</reference>
<dbReference type="Proteomes" id="UP000593564">
    <property type="component" value="Unassembled WGS sequence"/>
</dbReference>
<reference evidence="3" key="1">
    <citation type="journal article" date="2020" name="Nat. Commun.">
        <title>Genome assembly of wild tea tree DASZ reveals pedigree and selection history of tea varieties.</title>
        <authorList>
            <person name="Zhang W."/>
            <person name="Zhang Y."/>
            <person name="Qiu H."/>
            <person name="Guo Y."/>
            <person name="Wan H."/>
            <person name="Zhang X."/>
            <person name="Scossa F."/>
            <person name="Alseekh S."/>
            <person name="Zhang Q."/>
            <person name="Wang P."/>
            <person name="Xu L."/>
            <person name="Schmidt M.H."/>
            <person name="Jia X."/>
            <person name="Li D."/>
            <person name="Zhu A."/>
            <person name="Guo F."/>
            <person name="Chen W."/>
            <person name="Ni D."/>
            <person name="Usadel B."/>
            <person name="Fernie A.R."/>
            <person name="Wen W."/>
        </authorList>
    </citation>
    <scope>NUCLEOTIDE SEQUENCE [LARGE SCALE GENOMIC DNA]</scope>
    <source>
        <strain evidence="3">cv. G240</strain>
    </source>
</reference>
<feature type="transmembrane region" description="Helical" evidence="1">
    <location>
        <begin position="147"/>
        <end position="166"/>
    </location>
</feature>
<feature type="transmembrane region" description="Helical" evidence="1">
    <location>
        <begin position="92"/>
        <end position="116"/>
    </location>
</feature>
<feature type="transmembrane region" description="Helical" evidence="1">
    <location>
        <begin position="255"/>
        <end position="278"/>
    </location>
</feature>
<feature type="transmembrane region" description="Helical" evidence="1">
    <location>
        <begin position="178"/>
        <end position="204"/>
    </location>
</feature>
<accession>A0A7J7H5H6</accession>
<proteinExistence type="predicted"/>
<evidence type="ECO:0000256" key="1">
    <source>
        <dbReference type="SAM" id="Phobius"/>
    </source>
</evidence>
<name>A0A7J7H5H6_CAMSI</name>
<keyword evidence="1" id="KW-0812">Transmembrane</keyword>
<keyword evidence="1" id="KW-0472">Membrane</keyword>
<evidence type="ECO:0000313" key="3">
    <source>
        <dbReference type="Proteomes" id="UP000593564"/>
    </source>
</evidence>